<dbReference type="PATRIC" id="fig|1618023.3.peg.916"/>
<gene>
    <name evidence="1" type="ORF">UH38_05190</name>
</gene>
<reference evidence="1 2" key="1">
    <citation type="submission" date="2015-02" db="EMBL/GenBank/DDBJ databases">
        <title>Draft genome of a novel marine cyanobacterium (Chroococcales) isolated from South Atlantic Ocean.</title>
        <authorList>
            <person name="Rigonato J."/>
            <person name="Alvarenga D.O."/>
            <person name="Branco L.H."/>
            <person name="Varani A.M."/>
            <person name="Brandini F.P."/>
            <person name="Fiore M.F."/>
        </authorList>
    </citation>
    <scope>NUCLEOTIDE SEQUENCE [LARGE SCALE GENOMIC DNA]</scope>
    <source>
        <strain evidence="1 2">CENA595</strain>
    </source>
</reference>
<evidence type="ECO:0000313" key="1">
    <source>
        <dbReference type="EMBL" id="KJH72929.1"/>
    </source>
</evidence>
<comment type="caution">
    <text evidence="1">The sequence shown here is derived from an EMBL/GenBank/DDBJ whole genome shotgun (WGS) entry which is preliminary data.</text>
</comment>
<dbReference type="OrthoDB" id="508796at2"/>
<dbReference type="RefSeq" id="WP_045053550.1">
    <property type="nucleotide sequence ID" value="NZ_CAWMDP010000011.1"/>
</dbReference>
<accession>A0A0D8ZWV2</accession>
<dbReference type="EMBL" id="JYON01000003">
    <property type="protein sequence ID" value="KJH72929.1"/>
    <property type="molecule type" value="Genomic_DNA"/>
</dbReference>
<sequence>MQKINQALVTTLFISLGWSEAAGARIVDSISPPTGAGLGDVLCPQVQTPVNTPLPNNDNSLNANPNQIQNFPGLSCTPKNFRSVAPIDTQLFVSPSGGTTEYLVSETVINNTDSIWSGFSLSLGFGTGDNFAPPELILVPVGQAIPDFDFNGSGSDPQPTSSKFGQVLQDGSFRIDWSGGTIAPGESVDFSFALDVPDDEGGNFYNSFTIRQSPVAQPVPEPDSLLGILAVAGIVGSRLFLKHKR</sequence>
<name>A0A0D8ZWV2_9CYAN</name>
<dbReference type="Proteomes" id="UP000032452">
    <property type="component" value="Unassembled WGS sequence"/>
</dbReference>
<protein>
    <submittedName>
        <fullName evidence="1">Exosortase</fullName>
    </submittedName>
</protein>
<dbReference type="STRING" id="1618023.UH38_05190"/>
<proteinExistence type="predicted"/>
<evidence type="ECO:0000313" key="2">
    <source>
        <dbReference type="Proteomes" id="UP000032452"/>
    </source>
</evidence>
<dbReference type="AlphaFoldDB" id="A0A0D8ZWV2"/>
<keyword evidence="2" id="KW-1185">Reference proteome</keyword>
<organism evidence="1 2">
    <name type="scientific">Aliterella atlantica CENA595</name>
    <dbReference type="NCBI Taxonomy" id="1618023"/>
    <lineage>
        <taxon>Bacteria</taxon>
        <taxon>Bacillati</taxon>
        <taxon>Cyanobacteriota</taxon>
        <taxon>Cyanophyceae</taxon>
        <taxon>Chroococcidiopsidales</taxon>
        <taxon>Aliterellaceae</taxon>
        <taxon>Aliterella</taxon>
    </lineage>
</organism>